<name>A0A7J6KJ30_PEROL</name>
<comment type="caution">
    <text evidence="1">The sequence shown here is derived from an EMBL/GenBank/DDBJ whole genome shotgun (WGS) entry which is preliminary data.</text>
</comment>
<dbReference type="EMBL" id="JABANN010002827">
    <property type="protein sequence ID" value="KAF4647128.1"/>
    <property type="molecule type" value="Genomic_DNA"/>
</dbReference>
<evidence type="ECO:0000313" key="2">
    <source>
        <dbReference type="Proteomes" id="UP000572268"/>
    </source>
</evidence>
<evidence type="ECO:0000313" key="1">
    <source>
        <dbReference type="EMBL" id="KAF4647128.1"/>
    </source>
</evidence>
<proteinExistence type="predicted"/>
<sequence>MSFPKLRANVEAETCMGVTVDVSHNASFRLEPKKLDTIVGLLDGLRESERITEKDLSRLAGKLSNWAQLRRYIRPFLQPYFGLLSVLRAKGLWYAKCPRSSEIGVVSGFLKDLALGRQSLRPVGPLRRVSLAKQPTIVVVVDASTEALGGFVTLSLGESAANTTCWFRLELSTSSLGKWCCLLKDSGLPAESRNI</sequence>
<accession>A0A7J6KJ30</accession>
<dbReference type="AlphaFoldDB" id="A0A7J6KJ30"/>
<protein>
    <submittedName>
        <fullName evidence="1">Uncharacterized protein</fullName>
    </submittedName>
</protein>
<gene>
    <name evidence="1" type="ORF">FOL46_004641</name>
</gene>
<feature type="non-terminal residue" evidence="1">
    <location>
        <position position="195"/>
    </location>
</feature>
<organism evidence="1 2">
    <name type="scientific">Perkinsus olseni</name>
    <name type="common">Perkinsus atlanticus</name>
    <dbReference type="NCBI Taxonomy" id="32597"/>
    <lineage>
        <taxon>Eukaryota</taxon>
        <taxon>Sar</taxon>
        <taxon>Alveolata</taxon>
        <taxon>Perkinsozoa</taxon>
        <taxon>Perkinsea</taxon>
        <taxon>Perkinsida</taxon>
        <taxon>Perkinsidae</taxon>
        <taxon>Perkinsus</taxon>
    </lineage>
</organism>
<dbReference type="Proteomes" id="UP000572268">
    <property type="component" value="Unassembled WGS sequence"/>
</dbReference>
<reference evidence="1 2" key="1">
    <citation type="submission" date="2020-04" db="EMBL/GenBank/DDBJ databases">
        <title>Perkinsus olseni comparative genomics.</title>
        <authorList>
            <person name="Bogema D.R."/>
        </authorList>
    </citation>
    <scope>NUCLEOTIDE SEQUENCE [LARGE SCALE GENOMIC DNA]</scope>
    <source>
        <strain evidence="1">ATCC PRA-31</strain>
    </source>
</reference>